<dbReference type="AlphaFoldDB" id="A0A2P2E865"/>
<dbReference type="EC" id="2.8.3.19" evidence="2"/>
<dbReference type="Pfam" id="PF02515">
    <property type="entry name" value="CoA_transf_3"/>
    <property type="match status" value="1"/>
</dbReference>
<dbReference type="PANTHER" id="PTHR48207">
    <property type="entry name" value="SUCCINATE--HYDROXYMETHYLGLUTARATE COA-TRANSFERASE"/>
    <property type="match status" value="1"/>
</dbReference>
<accession>A0A2P2E865</accession>
<dbReference type="SUPFAM" id="SSF89796">
    <property type="entry name" value="CoA-transferase family III (CaiB/BaiF)"/>
    <property type="match status" value="1"/>
</dbReference>
<evidence type="ECO:0000256" key="1">
    <source>
        <dbReference type="ARBA" id="ARBA00022679"/>
    </source>
</evidence>
<dbReference type="InterPro" id="IPR023606">
    <property type="entry name" value="CoA-Trfase_III_dom_1_sf"/>
</dbReference>
<dbReference type="InterPro" id="IPR050483">
    <property type="entry name" value="CoA-transferase_III_domain"/>
</dbReference>
<gene>
    <name evidence="2" type="primary">yfdE</name>
    <name evidence="2" type="ORF">PbB2_00924</name>
</gene>
<organism evidence="2 3">
    <name type="scientific">Candidatus Phycosocius bacilliformis</name>
    <dbReference type="NCBI Taxonomy" id="1445552"/>
    <lineage>
        <taxon>Bacteria</taxon>
        <taxon>Pseudomonadati</taxon>
        <taxon>Pseudomonadota</taxon>
        <taxon>Alphaproteobacteria</taxon>
        <taxon>Caulobacterales</taxon>
        <taxon>Caulobacterales incertae sedis</taxon>
        <taxon>Candidatus Phycosocius</taxon>
    </lineage>
</organism>
<evidence type="ECO:0000313" key="3">
    <source>
        <dbReference type="Proteomes" id="UP000245086"/>
    </source>
</evidence>
<evidence type="ECO:0000313" key="2">
    <source>
        <dbReference type="EMBL" id="GBF57259.1"/>
    </source>
</evidence>
<sequence length="397" mass="42060">MLDLSRVLAGPWATQTLGDLGAEIIKIERPEVGDDTRGWGPPFLPGQDGERGDAAYYTCANRNKSSVTVDFTKPEGAALLTQIIPSCDVLVENFKTGGLAKYGLDYETVARLNPRIVYCSITGFGHTGPSAAKPGYDYLVQAAGGLMSVTGQADGTPGAEPLKVGVAVADLFTGLYATIAILAALRHAEATGQGQHIDMALMDCQAAVLANQAANFLVSGTVPGRLGNAHPNIAPYQVFPTADGHLVLAVGNDGQWQQFCAAAGLDVLAQDPRFASNAQRVANRDALIASLRPALLQDTTSGWMRRLEAAQVPCGPIQTIDQVFADPQVIARRMREDKARRDGTAIPLVANPIKMSLTPPVTRRAPPSLGEDTETELRQLLGLSDAQISGLRNRGII</sequence>
<dbReference type="InterPro" id="IPR003673">
    <property type="entry name" value="CoA-Trfase_fam_III"/>
</dbReference>
<proteinExistence type="predicted"/>
<dbReference type="PANTHER" id="PTHR48207:SF3">
    <property type="entry name" value="SUCCINATE--HYDROXYMETHYLGLUTARATE COA-TRANSFERASE"/>
    <property type="match status" value="1"/>
</dbReference>
<name>A0A2P2E865_9PROT</name>
<dbReference type="GO" id="GO:0008410">
    <property type="term" value="F:CoA-transferase activity"/>
    <property type="evidence" value="ECO:0007669"/>
    <property type="project" value="TreeGrafter"/>
</dbReference>
<dbReference type="InterPro" id="IPR044855">
    <property type="entry name" value="CoA-Trfase_III_dom3_sf"/>
</dbReference>
<reference evidence="2 3" key="1">
    <citation type="journal article" date="2018" name="Genome Announc.">
        <title>Draft Genome Sequence of "Candidatus Phycosocius bacilliformis," an Alphaproteobacterial Ectosymbiont of the Hydrocarbon-Producing Green Alga Botryococcus braunii.</title>
        <authorList>
            <person name="Tanabe Y."/>
            <person name="Yamaguchi H."/>
            <person name="Watanabe M.M."/>
        </authorList>
    </citation>
    <scope>NUCLEOTIDE SEQUENCE [LARGE SCALE GENOMIC DNA]</scope>
    <source>
        <strain evidence="2 3">BOTRYCO-2</strain>
    </source>
</reference>
<keyword evidence="1 2" id="KW-0808">Transferase</keyword>
<dbReference type="Gene3D" id="3.30.1540.10">
    <property type="entry name" value="formyl-coa transferase, domain 3"/>
    <property type="match status" value="1"/>
</dbReference>
<comment type="caution">
    <text evidence="2">The sequence shown here is derived from an EMBL/GenBank/DDBJ whole genome shotgun (WGS) entry which is preliminary data.</text>
</comment>
<keyword evidence="3" id="KW-1185">Reference proteome</keyword>
<dbReference type="EMBL" id="BFBR01000002">
    <property type="protein sequence ID" value="GBF57259.1"/>
    <property type="molecule type" value="Genomic_DNA"/>
</dbReference>
<dbReference type="Proteomes" id="UP000245086">
    <property type="component" value="Unassembled WGS sequence"/>
</dbReference>
<protein>
    <submittedName>
        <fullName evidence="2">Acetyl-CoA:oxalate CoA-transferase</fullName>
        <ecNumber evidence="2">2.8.3.19</ecNumber>
    </submittedName>
</protein>
<dbReference type="Gene3D" id="3.40.50.10540">
    <property type="entry name" value="Crotonobetainyl-coa:carnitine coa-transferase, domain 1"/>
    <property type="match status" value="1"/>
</dbReference>